<evidence type="ECO:0000256" key="1">
    <source>
        <dbReference type="SAM" id="MobiDB-lite"/>
    </source>
</evidence>
<feature type="region of interest" description="Disordered" evidence="1">
    <location>
        <begin position="1"/>
        <end position="83"/>
    </location>
</feature>
<comment type="caution">
    <text evidence="2">The sequence shown here is derived from an EMBL/GenBank/DDBJ whole genome shotgun (WGS) entry which is preliminary data.</text>
</comment>
<protein>
    <submittedName>
        <fullName evidence="2">Uncharacterized protein</fullName>
    </submittedName>
</protein>
<evidence type="ECO:0000313" key="2">
    <source>
        <dbReference type="EMBL" id="KAJ3643347.1"/>
    </source>
</evidence>
<dbReference type="AlphaFoldDB" id="A0AA38HVB4"/>
<keyword evidence="3" id="KW-1185">Reference proteome</keyword>
<sequence length="83" mass="9633">MESMKGEERKGDKEGGRRTNNEKRKLSRTKRTEHGGRKGEKVEGPKAQRMKRTKDKKSEGQGMKSMNNQVQNEQITKNEKDEQ</sequence>
<organism evidence="2 3">
    <name type="scientific">Zophobas morio</name>
    <dbReference type="NCBI Taxonomy" id="2755281"/>
    <lineage>
        <taxon>Eukaryota</taxon>
        <taxon>Metazoa</taxon>
        <taxon>Ecdysozoa</taxon>
        <taxon>Arthropoda</taxon>
        <taxon>Hexapoda</taxon>
        <taxon>Insecta</taxon>
        <taxon>Pterygota</taxon>
        <taxon>Neoptera</taxon>
        <taxon>Endopterygota</taxon>
        <taxon>Coleoptera</taxon>
        <taxon>Polyphaga</taxon>
        <taxon>Cucujiformia</taxon>
        <taxon>Tenebrionidae</taxon>
        <taxon>Zophobas</taxon>
    </lineage>
</organism>
<proteinExistence type="predicted"/>
<feature type="compositionally biased region" description="Polar residues" evidence="1">
    <location>
        <begin position="64"/>
        <end position="75"/>
    </location>
</feature>
<reference evidence="2" key="1">
    <citation type="journal article" date="2023" name="G3 (Bethesda)">
        <title>Whole genome assemblies of Zophobas morio and Tenebrio molitor.</title>
        <authorList>
            <person name="Kaur S."/>
            <person name="Stinson S.A."/>
            <person name="diCenzo G.C."/>
        </authorList>
    </citation>
    <scope>NUCLEOTIDE SEQUENCE</scope>
    <source>
        <strain evidence="2">QUZm001</strain>
    </source>
</reference>
<name>A0AA38HVB4_9CUCU</name>
<feature type="compositionally biased region" description="Basic and acidic residues" evidence="1">
    <location>
        <begin position="1"/>
        <end position="46"/>
    </location>
</feature>
<dbReference type="EMBL" id="JALNTZ010000008">
    <property type="protein sequence ID" value="KAJ3643347.1"/>
    <property type="molecule type" value="Genomic_DNA"/>
</dbReference>
<accession>A0AA38HVB4</accession>
<gene>
    <name evidence="2" type="ORF">Zmor_026065</name>
</gene>
<evidence type="ECO:0000313" key="3">
    <source>
        <dbReference type="Proteomes" id="UP001168821"/>
    </source>
</evidence>
<dbReference type="Proteomes" id="UP001168821">
    <property type="component" value="Unassembled WGS sequence"/>
</dbReference>